<dbReference type="Proteomes" id="UP000093000">
    <property type="component" value="Unassembled WGS sequence"/>
</dbReference>
<protein>
    <submittedName>
        <fullName evidence="2">Uncharacterized protein</fullName>
    </submittedName>
</protein>
<dbReference type="InParanoid" id="A0A1C7MVG9"/>
<accession>A0A1C7MVG9</accession>
<name>A0A1C7MVG9_9FUNG</name>
<proteinExistence type="predicted"/>
<gene>
    <name evidence="2" type="ORF">A0J61_11118</name>
</gene>
<organism evidence="2 3">
    <name type="scientific">Choanephora cucurbitarum</name>
    <dbReference type="NCBI Taxonomy" id="101091"/>
    <lineage>
        <taxon>Eukaryota</taxon>
        <taxon>Fungi</taxon>
        <taxon>Fungi incertae sedis</taxon>
        <taxon>Mucoromycota</taxon>
        <taxon>Mucoromycotina</taxon>
        <taxon>Mucoromycetes</taxon>
        <taxon>Mucorales</taxon>
        <taxon>Mucorineae</taxon>
        <taxon>Choanephoraceae</taxon>
        <taxon>Choanephoroideae</taxon>
        <taxon>Choanephora</taxon>
    </lineage>
</organism>
<dbReference type="EMBL" id="LUGH01001690">
    <property type="protein sequence ID" value="OBZ80833.1"/>
    <property type="molecule type" value="Genomic_DNA"/>
</dbReference>
<evidence type="ECO:0000313" key="3">
    <source>
        <dbReference type="Proteomes" id="UP000093000"/>
    </source>
</evidence>
<dbReference type="OrthoDB" id="2279471at2759"/>
<reference evidence="2 3" key="1">
    <citation type="submission" date="2016-03" db="EMBL/GenBank/DDBJ databases">
        <title>Choanephora cucurbitarum.</title>
        <authorList>
            <person name="Min B."/>
            <person name="Park H."/>
            <person name="Park J.-H."/>
            <person name="Shin H.-D."/>
            <person name="Choi I.-G."/>
        </authorList>
    </citation>
    <scope>NUCLEOTIDE SEQUENCE [LARGE SCALE GENOMIC DNA]</scope>
    <source>
        <strain evidence="2 3">KUS-F28377</strain>
    </source>
</reference>
<sequence>MWSPLIEKLFRRDGLRTKWGESMGEDTADKATGIKVDLRLVKDTLARRKKEASKANVEVAKFGASPMKITGDSSKLFVESKIVIDNLAKEEHKKINRIIVPSLQIVGNKITLFSVALEANGVYVAVREGSAFIPSHVSHTKEFKRVIKLLLKFKAATMDLMAFGLDGEDEYSSNSNSNNNNNSSNSNKSNSRNSNSNISWLRGTWVPPTGEKKRLPALPEQLFFCK</sequence>
<keyword evidence="3" id="KW-1185">Reference proteome</keyword>
<feature type="region of interest" description="Disordered" evidence="1">
    <location>
        <begin position="171"/>
        <end position="195"/>
    </location>
</feature>
<comment type="caution">
    <text evidence="2">The sequence shown here is derived from an EMBL/GenBank/DDBJ whole genome shotgun (WGS) entry which is preliminary data.</text>
</comment>
<dbReference type="AlphaFoldDB" id="A0A1C7MVG9"/>
<evidence type="ECO:0000256" key="1">
    <source>
        <dbReference type="SAM" id="MobiDB-lite"/>
    </source>
</evidence>
<evidence type="ECO:0000313" key="2">
    <source>
        <dbReference type="EMBL" id="OBZ80833.1"/>
    </source>
</evidence>
<feature type="compositionally biased region" description="Low complexity" evidence="1">
    <location>
        <begin position="172"/>
        <end position="195"/>
    </location>
</feature>